<dbReference type="InterPro" id="IPR002104">
    <property type="entry name" value="Integrase_catalytic"/>
</dbReference>
<dbReference type="PROSITE" id="PS51898">
    <property type="entry name" value="TYR_RECOMBINASE"/>
    <property type="match status" value="1"/>
</dbReference>
<dbReference type="InterPro" id="IPR013762">
    <property type="entry name" value="Integrase-like_cat_sf"/>
</dbReference>
<keyword evidence="3 5" id="KW-0238">DNA-binding</keyword>
<dbReference type="SUPFAM" id="SSF56349">
    <property type="entry name" value="DNA breaking-rejoining enzymes"/>
    <property type="match status" value="1"/>
</dbReference>
<dbReference type="Gene3D" id="1.10.443.10">
    <property type="entry name" value="Intergrase catalytic core"/>
    <property type="match status" value="1"/>
</dbReference>
<dbReference type="InterPro" id="IPR044068">
    <property type="entry name" value="CB"/>
</dbReference>
<dbReference type="InterPro" id="IPR050090">
    <property type="entry name" value="Tyrosine_recombinase_XerCD"/>
</dbReference>
<evidence type="ECO:0000256" key="4">
    <source>
        <dbReference type="ARBA" id="ARBA00023172"/>
    </source>
</evidence>
<dbReference type="AlphaFoldDB" id="A0A2W4QVK5"/>
<dbReference type="Gene3D" id="1.10.150.130">
    <property type="match status" value="1"/>
</dbReference>
<evidence type="ECO:0000259" key="6">
    <source>
        <dbReference type="PROSITE" id="PS51898"/>
    </source>
</evidence>
<dbReference type="GO" id="GO:0003677">
    <property type="term" value="F:DNA binding"/>
    <property type="evidence" value="ECO:0007669"/>
    <property type="project" value="UniProtKB-UniRule"/>
</dbReference>
<feature type="domain" description="Core-binding (CB)" evidence="7">
    <location>
        <begin position="63"/>
        <end position="141"/>
    </location>
</feature>
<dbReference type="GO" id="GO:0015074">
    <property type="term" value="P:DNA integration"/>
    <property type="evidence" value="ECO:0007669"/>
    <property type="project" value="UniProtKB-KW"/>
</dbReference>
<comment type="caution">
    <text evidence="8">The sequence shown here is derived from an EMBL/GenBank/DDBJ whole genome shotgun (WGS) entry which is preliminary data.</text>
</comment>
<evidence type="ECO:0000259" key="7">
    <source>
        <dbReference type="PROSITE" id="PS51900"/>
    </source>
</evidence>
<dbReference type="InterPro" id="IPR010998">
    <property type="entry name" value="Integrase_recombinase_N"/>
</dbReference>
<reference evidence="8 9" key="1">
    <citation type="journal article" date="2018" name="Aquat. Microb. Ecol.">
        <title>Gammaproteobacterial methanotrophs dominate.</title>
        <authorList>
            <person name="Rissanen A.J."/>
            <person name="Saarenheimo J."/>
            <person name="Tiirola M."/>
            <person name="Peura S."/>
            <person name="Aalto S.L."/>
            <person name="Karvinen A."/>
            <person name="Nykanen H."/>
        </authorList>
    </citation>
    <scope>NUCLEOTIDE SEQUENCE [LARGE SCALE GENOMIC DNA]</scope>
    <source>
        <strain evidence="8">AMbin10</strain>
    </source>
</reference>
<gene>
    <name evidence="8" type="ORF">DM484_19000</name>
</gene>
<evidence type="ECO:0000313" key="8">
    <source>
        <dbReference type="EMBL" id="PZN75383.1"/>
    </source>
</evidence>
<evidence type="ECO:0000256" key="5">
    <source>
        <dbReference type="PROSITE-ProRule" id="PRU01248"/>
    </source>
</evidence>
<evidence type="ECO:0000256" key="1">
    <source>
        <dbReference type="ARBA" id="ARBA00008857"/>
    </source>
</evidence>
<feature type="domain" description="Tyr recombinase" evidence="6">
    <location>
        <begin position="162"/>
        <end position="341"/>
    </location>
</feature>
<dbReference type="InterPro" id="IPR011010">
    <property type="entry name" value="DNA_brk_join_enz"/>
</dbReference>
<dbReference type="Proteomes" id="UP000249396">
    <property type="component" value="Unassembled WGS sequence"/>
</dbReference>
<keyword evidence="4" id="KW-0233">DNA recombination</keyword>
<accession>A0A2W4QVK5</accession>
<sequence>MPYKPKDRQGQSCPVWWASYTDASGQRIRRSTGTADLTEAKALEAKWKLEAHNEKKWGREPERSFDSLMLEYLKSHSSKRSADRDKEITRNLLAHFRGKVLNSLGAANIRAYIEERKVKGTAPATINRELALLSAALNYARRELEWNIPNPVSGRKLKEPEGRVRWLTKVEASELIKSAESEKKAPYLADFIRLALNTGMRRGELLGLEWKRVDLKTGLIHLEAMHTKAGKRRTVPLNQKARSAILSRLQFRASNCEASPWVFCDNKGNRIGSLRKAFMSACKRVEIDDFTIHDLRHTCAAWLVSEGAQLAAVRDLLGHSTIKMTERYAHLAPENVREAVSLLDGQSRSGHVNEKKAAGNYS</sequence>
<protein>
    <submittedName>
        <fullName evidence="8">Recombinase XerD</fullName>
    </submittedName>
</protein>
<dbReference type="EMBL" id="QJPH01000387">
    <property type="protein sequence ID" value="PZN75383.1"/>
    <property type="molecule type" value="Genomic_DNA"/>
</dbReference>
<proteinExistence type="inferred from homology"/>
<dbReference type="PANTHER" id="PTHR30349:SF64">
    <property type="entry name" value="PROPHAGE INTEGRASE INTD-RELATED"/>
    <property type="match status" value="1"/>
</dbReference>
<dbReference type="GO" id="GO:0006310">
    <property type="term" value="P:DNA recombination"/>
    <property type="evidence" value="ECO:0007669"/>
    <property type="project" value="UniProtKB-KW"/>
</dbReference>
<evidence type="ECO:0000256" key="3">
    <source>
        <dbReference type="ARBA" id="ARBA00023125"/>
    </source>
</evidence>
<dbReference type="Pfam" id="PF00589">
    <property type="entry name" value="Phage_integrase"/>
    <property type="match status" value="1"/>
</dbReference>
<dbReference type="PANTHER" id="PTHR30349">
    <property type="entry name" value="PHAGE INTEGRASE-RELATED"/>
    <property type="match status" value="1"/>
</dbReference>
<dbReference type="Pfam" id="PF24624">
    <property type="entry name" value="Int_N"/>
    <property type="match status" value="1"/>
</dbReference>
<evidence type="ECO:0000313" key="9">
    <source>
        <dbReference type="Proteomes" id="UP000249396"/>
    </source>
</evidence>
<name>A0A2W4QVK5_9GAMM</name>
<evidence type="ECO:0000256" key="2">
    <source>
        <dbReference type="ARBA" id="ARBA00022908"/>
    </source>
</evidence>
<keyword evidence="2" id="KW-0229">DNA integration</keyword>
<comment type="similarity">
    <text evidence="1">Belongs to the 'phage' integrase family.</text>
</comment>
<dbReference type="InterPro" id="IPR057084">
    <property type="entry name" value="Int_N"/>
</dbReference>
<organism evidence="8 9">
    <name type="scientific">Candidatus Methylumidiphilus alinenensis</name>
    <dbReference type="NCBI Taxonomy" id="2202197"/>
    <lineage>
        <taxon>Bacteria</taxon>
        <taxon>Pseudomonadati</taxon>
        <taxon>Pseudomonadota</taxon>
        <taxon>Gammaproteobacteria</taxon>
        <taxon>Methylococcales</taxon>
        <taxon>Candidatus Methylumidiphilus</taxon>
    </lineage>
</organism>
<dbReference type="CDD" id="cd00796">
    <property type="entry name" value="INT_Rci_Hp1_C"/>
    <property type="match status" value="1"/>
</dbReference>
<dbReference type="PROSITE" id="PS51900">
    <property type="entry name" value="CB"/>
    <property type="match status" value="1"/>
</dbReference>